<evidence type="ECO:0000313" key="2">
    <source>
        <dbReference type="Proteomes" id="UP000018144"/>
    </source>
</evidence>
<keyword evidence="2" id="KW-1185">Reference proteome</keyword>
<sequence length="66" mass="7422">MCVLSPDLINRPWLDLHDRLCAAASEMNTIDVVLLSRNNLALGCTHYFFEGILYLPNSLSFPAEIL</sequence>
<protein>
    <submittedName>
        <fullName evidence="1">Uncharacterized protein</fullName>
    </submittedName>
</protein>
<proteinExistence type="predicted"/>
<organism evidence="1 2">
    <name type="scientific">Pyronema omphalodes (strain CBS 100304)</name>
    <name type="common">Pyronema confluens</name>
    <dbReference type="NCBI Taxonomy" id="1076935"/>
    <lineage>
        <taxon>Eukaryota</taxon>
        <taxon>Fungi</taxon>
        <taxon>Dikarya</taxon>
        <taxon>Ascomycota</taxon>
        <taxon>Pezizomycotina</taxon>
        <taxon>Pezizomycetes</taxon>
        <taxon>Pezizales</taxon>
        <taxon>Pyronemataceae</taxon>
        <taxon>Pyronema</taxon>
    </lineage>
</organism>
<name>U4LKF6_PYROM</name>
<dbReference type="EMBL" id="HF935724">
    <property type="protein sequence ID" value="CCX32062.1"/>
    <property type="molecule type" value="Genomic_DNA"/>
</dbReference>
<accession>U4LKF6</accession>
<reference evidence="1 2" key="1">
    <citation type="journal article" date="2013" name="PLoS Genet.">
        <title>The genome and development-dependent transcriptomes of Pyronema confluens: a window into fungal evolution.</title>
        <authorList>
            <person name="Traeger S."/>
            <person name="Altegoer F."/>
            <person name="Freitag M."/>
            <person name="Gabaldon T."/>
            <person name="Kempken F."/>
            <person name="Kumar A."/>
            <person name="Marcet-Houben M."/>
            <person name="Poggeler S."/>
            <person name="Stajich J.E."/>
            <person name="Nowrousian M."/>
        </authorList>
    </citation>
    <scope>NUCLEOTIDE SEQUENCE [LARGE SCALE GENOMIC DNA]</scope>
    <source>
        <strain evidence="2">CBS 100304</strain>
        <tissue evidence="1">Vegetative mycelium</tissue>
    </source>
</reference>
<dbReference type="AlphaFoldDB" id="U4LKF6"/>
<gene>
    <name evidence="1" type="ORF">PCON_12332</name>
</gene>
<evidence type="ECO:0000313" key="1">
    <source>
        <dbReference type="EMBL" id="CCX32062.1"/>
    </source>
</evidence>
<dbReference type="Proteomes" id="UP000018144">
    <property type="component" value="Unassembled WGS sequence"/>
</dbReference>